<reference evidence="8 9" key="2">
    <citation type="journal article" date="1995" name="Appl. Microbiol. Biotechnol.">
        <title>Purification and properties of an alkaline protease from alkalophilic Bacillus sp. KSM-K16.</title>
        <authorList>
            <person name="Kobayashi T."/>
            <person name="Hakamada Y."/>
            <person name="Adachi S."/>
            <person name="Hitomi J."/>
            <person name="Yoshimatsu T."/>
            <person name="Koike K."/>
            <person name="Kawai S."/>
            <person name="Ito S."/>
        </authorList>
    </citation>
    <scope>NUCLEOTIDE SEQUENCE [LARGE SCALE GENOMIC DNA]</scope>
    <source>
        <strain evidence="8 9">KSM-K16</strain>
    </source>
</reference>
<evidence type="ECO:0000256" key="5">
    <source>
        <dbReference type="ARBA" id="ARBA00023136"/>
    </source>
</evidence>
<keyword evidence="4 6" id="KW-1133">Transmembrane helix</keyword>
<keyword evidence="5 6" id="KW-0472">Membrane</keyword>
<evidence type="ECO:0000256" key="4">
    <source>
        <dbReference type="ARBA" id="ARBA00022989"/>
    </source>
</evidence>
<dbReference type="InterPro" id="IPR051401">
    <property type="entry name" value="GtrA_CellWall_Glycosyl"/>
</dbReference>
<feature type="transmembrane region" description="Helical" evidence="6">
    <location>
        <begin position="90"/>
        <end position="110"/>
    </location>
</feature>
<name>Q5WJL0_SHOC1</name>
<reference evidence="8 9" key="3">
    <citation type="journal article" date="1997" name="Protein Eng.">
        <title>High-resolution crystal structure of M-protease: phylogeny aided analysis of the high-alkaline adaptation mechanism.</title>
        <authorList>
            <person name="Shirai T."/>
            <person name="Suzuki A."/>
            <person name="Yamane T."/>
            <person name="Ashida T."/>
            <person name="Kobayashi T."/>
            <person name="Ito S."/>
        </authorList>
    </citation>
    <scope>NUCLEOTIDE SEQUENCE [LARGE SCALE GENOMIC DNA]</scope>
    <source>
        <strain evidence="8 9">KSM-K16</strain>
    </source>
</reference>
<keyword evidence="9" id="KW-1185">Reference proteome</keyword>
<evidence type="ECO:0000256" key="6">
    <source>
        <dbReference type="SAM" id="Phobius"/>
    </source>
</evidence>
<feature type="transmembrane region" description="Helical" evidence="6">
    <location>
        <begin position="116"/>
        <end position="137"/>
    </location>
</feature>
<accession>Q5WJL0</accession>
<evidence type="ECO:0000256" key="3">
    <source>
        <dbReference type="ARBA" id="ARBA00022692"/>
    </source>
</evidence>
<sequence>MRLKENGMNERTNIWKKIYQNSFVRFAFVGGINTGTFYLLYLLFQQVFSLHYLAAHVTAFLLSMIGSYFLNVFFTFGVKPSWKTFLQFPLTQAVNFSVSTVLVFVLVEWIGLPAPLAPLVAVLFTVPITYLVTAKILKRDGVQHEV</sequence>
<evidence type="ECO:0000256" key="1">
    <source>
        <dbReference type="ARBA" id="ARBA00004141"/>
    </source>
</evidence>
<dbReference type="STRING" id="66692.ABC0906"/>
<protein>
    <recommendedName>
        <fullName evidence="7">GtrA/DPMS transmembrane domain-containing protein</fullName>
    </recommendedName>
</protein>
<comment type="subcellular location">
    <subcellularLocation>
        <location evidence="1">Membrane</location>
        <topology evidence="1">Multi-pass membrane protein</topology>
    </subcellularLocation>
</comment>
<evidence type="ECO:0000256" key="2">
    <source>
        <dbReference type="ARBA" id="ARBA00009399"/>
    </source>
</evidence>
<dbReference type="PANTHER" id="PTHR38459">
    <property type="entry name" value="PROPHAGE BACTOPRENOL-LINKED GLUCOSE TRANSLOCASE HOMOLOG"/>
    <property type="match status" value="1"/>
</dbReference>
<reference evidence="8 9" key="5">
    <citation type="journal article" date="2007" name="Extremophiles">
        <title>Intragenomic diversity of the V1 regions of 16S rRNA genes in high-alkaline protease-producing Bacillus clausii spp.</title>
        <authorList>
            <person name="Kageyama Y."/>
            <person name="Takaki Y."/>
            <person name="Shimamura S."/>
            <person name="Nishi S."/>
            <person name="Nogi Y."/>
            <person name="Uchimura K."/>
            <person name="Kobayashi T."/>
            <person name="Hitomi J."/>
            <person name="Ozaki K."/>
            <person name="Kawai S."/>
            <person name="Ito S."/>
            <person name="Horikoshi K."/>
        </authorList>
    </citation>
    <scope>NUCLEOTIDE SEQUENCE [LARGE SCALE GENOMIC DNA]</scope>
    <source>
        <strain evidence="8 9">KSM-K16</strain>
    </source>
</reference>
<dbReference type="InterPro" id="IPR007267">
    <property type="entry name" value="GtrA_DPMS_TM"/>
</dbReference>
<dbReference type="HOGENOM" id="CLU_083873_5_0_9"/>
<dbReference type="Pfam" id="PF04138">
    <property type="entry name" value="GtrA_DPMS_TM"/>
    <property type="match status" value="1"/>
</dbReference>
<dbReference type="GO" id="GO:0000271">
    <property type="term" value="P:polysaccharide biosynthetic process"/>
    <property type="evidence" value="ECO:0007669"/>
    <property type="project" value="InterPro"/>
</dbReference>
<dbReference type="EMBL" id="AP006627">
    <property type="protein sequence ID" value="BAD63445.1"/>
    <property type="molecule type" value="Genomic_DNA"/>
</dbReference>
<keyword evidence="3 6" id="KW-0812">Transmembrane</keyword>
<proteinExistence type="inferred from homology"/>
<reference evidence="8 9" key="1">
    <citation type="journal article" date="1994" name="J. Ferment. Bioeng.">
        <title>Molecular cloning and nucleotide sequence of the gene for an alkaline protease from the alkalophilic Bacillus sp. KSM-K16.</title>
        <authorList>
            <person name="Hakamada Y."/>
            <person name="Kobayashi T."/>
            <person name="Hitomi J."/>
            <person name="Kawai S."/>
            <person name="Ito S."/>
        </authorList>
    </citation>
    <scope>NUCLEOTIDE SEQUENCE [LARGE SCALE GENOMIC DNA]</scope>
    <source>
        <strain evidence="8 9">KSM-K16</strain>
    </source>
</reference>
<dbReference type="PANTHER" id="PTHR38459:SF1">
    <property type="entry name" value="PROPHAGE BACTOPRENOL-LINKED GLUCOSE TRANSLOCASE HOMOLOG"/>
    <property type="match status" value="1"/>
</dbReference>
<feature type="domain" description="GtrA/DPMS transmembrane" evidence="7">
    <location>
        <begin position="25"/>
        <end position="135"/>
    </location>
</feature>
<dbReference type="GO" id="GO:0005886">
    <property type="term" value="C:plasma membrane"/>
    <property type="evidence" value="ECO:0007669"/>
    <property type="project" value="TreeGrafter"/>
</dbReference>
<dbReference type="KEGG" id="bcl:ABC0906"/>
<evidence type="ECO:0000313" key="8">
    <source>
        <dbReference type="EMBL" id="BAD63445.1"/>
    </source>
</evidence>
<feature type="transmembrane region" description="Helical" evidence="6">
    <location>
        <begin position="23"/>
        <end position="44"/>
    </location>
</feature>
<reference evidence="9" key="4">
    <citation type="submission" date="2003-10" db="EMBL/GenBank/DDBJ databases">
        <title>The complete genome sequence of the alkaliphilic Bacillus clausii KSM-K16.</title>
        <authorList>
            <person name="Takaki Y."/>
            <person name="Kageyama Y."/>
            <person name="Shimamura S."/>
            <person name="Suzuki H."/>
            <person name="Nishi S."/>
            <person name="Hatada Y."/>
            <person name="Kawai S."/>
            <person name="Ito S."/>
            <person name="Horikoshi K."/>
        </authorList>
    </citation>
    <scope>NUCLEOTIDE SEQUENCE [LARGE SCALE GENOMIC DNA]</scope>
    <source>
        <strain evidence="9">KSM-K16</strain>
    </source>
</reference>
<comment type="similarity">
    <text evidence="2">Belongs to the GtrA family.</text>
</comment>
<organism evidence="8 9">
    <name type="scientific">Shouchella clausii (strain KSM-K16)</name>
    <name type="common">Alkalihalobacillus clausii</name>
    <dbReference type="NCBI Taxonomy" id="66692"/>
    <lineage>
        <taxon>Bacteria</taxon>
        <taxon>Bacillati</taxon>
        <taxon>Bacillota</taxon>
        <taxon>Bacilli</taxon>
        <taxon>Bacillales</taxon>
        <taxon>Bacillaceae</taxon>
        <taxon>Shouchella</taxon>
    </lineage>
</organism>
<dbReference type="AlphaFoldDB" id="Q5WJL0"/>
<feature type="transmembrane region" description="Helical" evidence="6">
    <location>
        <begin position="50"/>
        <end position="78"/>
    </location>
</feature>
<dbReference type="Proteomes" id="UP000001168">
    <property type="component" value="Chromosome"/>
</dbReference>
<gene>
    <name evidence="8" type="ordered locus">ABC0906</name>
</gene>
<evidence type="ECO:0000313" key="9">
    <source>
        <dbReference type="Proteomes" id="UP000001168"/>
    </source>
</evidence>
<evidence type="ECO:0000259" key="7">
    <source>
        <dbReference type="Pfam" id="PF04138"/>
    </source>
</evidence>
<dbReference type="eggNOG" id="COG2246">
    <property type="taxonomic scope" value="Bacteria"/>
</dbReference>